<dbReference type="InterPro" id="IPR010230">
    <property type="entry name" value="FeS-cluster_ATPase_SufC"/>
</dbReference>
<dbReference type="AlphaFoldDB" id="A0A3P1SZ14"/>
<keyword evidence="2" id="KW-0547">Nucleotide-binding</keyword>
<comment type="caution">
    <text evidence="6">The sequence shown here is derived from an EMBL/GenBank/DDBJ whole genome shotgun (WGS) entry which is preliminary data.</text>
</comment>
<dbReference type="SMART" id="SM00382">
    <property type="entry name" value="AAA"/>
    <property type="match status" value="1"/>
</dbReference>
<feature type="compositionally biased region" description="Polar residues" evidence="4">
    <location>
        <begin position="256"/>
        <end position="267"/>
    </location>
</feature>
<dbReference type="Pfam" id="PF00005">
    <property type="entry name" value="ABC_tran"/>
    <property type="match status" value="1"/>
</dbReference>
<dbReference type="InterPro" id="IPR003439">
    <property type="entry name" value="ABC_transporter-like_ATP-bd"/>
</dbReference>
<name>A0A3P1SZ14_9GAMM</name>
<feature type="domain" description="ABC transporter" evidence="5">
    <location>
        <begin position="2"/>
        <end position="246"/>
    </location>
</feature>
<dbReference type="PANTHER" id="PTHR43204">
    <property type="entry name" value="ABC TRANSPORTER I FAMILY MEMBER 6, CHLOROPLASTIC"/>
    <property type="match status" value="1"/>
</dbReference>
<reference evidence="6 7" key="1">
    <citation type="submission" date="2018-11" db="EMBL/GenBank/DDBJ databases">
        <title>The draft genome sequence of Amphritea balenae JAMM 1525T.</title>
        <authorList>
            <person name="Fang Z."/>
            <person name="Zhang Y."/>
            <person name="Han X."/>
        </authorList>
    </citation>
    <scope>NUCLEOTIDE SEQUENCE [LARGE SCALE GENOMIC DNA]</scope>
    <source>
        <strain evidence="6 7">JAMM 1525</strain>
    </source>
</reference>
<dbReference type="Gene3D" id="3.40.50.300">
    <property type="entry name" value="P-loop containing nucleotide triphosphate hydrolases"/>
    <property type="match status" value="1"/>
</dbReference>
<dbReference type="InterPro" id="IPR027417">
    <property type="entry name" value="P-loop_NTPase"/>
</dbReference>
<dbReference type="CDD" id="cd03217">
    <property type="entry name" value="ABC_FeS_Assembly"/>
    <property type="match status" value="1"/>
</dbReference>
<dbReference type="SUPFAM" id="SSF52540">
    <property type="entry name" value="P-loop containing nucleoside triphosphate hydrolases"/>
    <property type="match status" value="1"/>
</dbReference>
<evidence type="ECO:0000256" key="2">
    <source>
        <dbReference type="ARBA" id="ARBA00022741"/>
    </source>
</evidence>
<dbReference type="OrthoDB" id="9806149at2"/>
<dbReference type="InterPro" id="IPR003593">
    <property type="entry name" value="AAA+_ATPase"/>
</dbReference>
<dbReference type="PROSITE" id="PS50893">
    <property type="entry name" value="ABC_TRANSPORTER_2"/>
    <property type="match status" value="1"/>
</dbReference>
<dbReference type="PANTHER" id="PTHR43204:SF1">
    <property type="entry name" value="ABC TRANSPORTER I FAMILY MEMBER 6, CHLOROPLASTIC"/>
    <property type="match status" value="1"/>
</dbReference>
<dbReference type="EMBL" id="RQXV01000001">
    <property type="protein sequence ID" value="RRD01786.1"/>
    <property type="molecule type" value="Genomic_DNA"/>
</dbReference>
<keyword evidence="3" id="KW-0067">ATP-binding</keyword>
<keyword evidence="7" id="KW-1185">Reference proteome</keyword>
<dbReference type="GO" id="GO:0005524">
    <property type="term" value="F:ATP binding"/>
    <property type="evidence" value="ECO:0007669"/>
    <property type="project" value="UniProtKB-KW"/>
</dbReference>
<gene>
    <name evidence="6" type="primary">sufC</name>
    <name evidence="6" type="ORF">EHS89_04395</name>
</gene>
<organism evidence="6 7">
    <name type="scientific">Amphritea balenae</name>
    <dbReference type="NCBI Taxonomy" id="452629"/>
    <lineage>
        <taxon>Bacteria</taxon>
        <taxon>Pseudomonadati</taxon>
        <taxon>Pseudomonadota</taxon>
        <taxon>Gammaproteobacteria</taxon>
        <taxon>Oceanospirillales</taxon>
        <taxon>Oceanospirillaceae</taxon>
        <taxon>Amphritea</taxon>
    </lineage>
</organism>
<feature type="compositionally biased region" description="Basic and acidic residues" evidence="4">
    <location>
        <begin position="268"/>
        <end position="279"/>
    </location>
</feature>
<protein>
    <submittedName>
        <fullName evidence="6">Fe-S cluster assembly ATPase SufC</fullName>
    </submittedName>
</protein>
<evidence type="ECO:0000256" key="3">
    <source>
        <dbReference type="ARBA" id="ARBA00022840"/>
    </source>
</evidence>
<sequence>MLSIKDLTVRIEDKLILQGINLEVAAGEVHAIMGPNGSGKSTLAQTLAGHPDYHVCQGQVSYQGKDLLSLNVEQRAGAGVFLAFQYPVEIPGVSNIHFLKSALNSLRKQRGEPELDAFDFLTDVKQKMAQMQMEEALLYRGVNEGFSGGEKKSNEILQLLVLEPQLAILDETDSGLDIDALKRVAAGVNAFRSPERALILVTHYQRLLEYLVPDRVHVLQDGRIIRSGGPELALELEQQGYAPNQPETITDLSELISNESHTPSNESLKIDQEVPDAER</sequence>
<dbReference type="GO" id="GO:0016887">
    <property type="term" value="F:ATP hydrolysis activity"/>
    <property type="evidence" value="ECO:0007669"/>
    <property type="project" value="InterPro"/>
</dbReference>
<feature type="region of interest" description="Disordered" evidence="4">
    <location>
        <begin position="256"/>
        <end position="279"/>
    </location>
</feature>
<comment type="similarity">
    <text evidence="1">Belongs to the ABC transporter superfamily. Ycf16 family.</text>
</comment>
<evidence type="ECO:0000259" key="5">
    <source>
        <dbReference type="PROSITE" id="PS50893"/>
    </source>
</evidence>
<evidence type="ECO:0000256" key="1">
    <source>
        <dbReference type="ARBA" id="ARBA00006216"/>
    </source>
</evidence>
<dbReference type="Proteomes" id="UP000267535">
    <property type="component" value="Unassembled WGS sequence"/>
</dbReference>
<proteinExistence type="inferred from homology"/>
<evidence type="ECO:0000313" key="7">
    <source>
        <dbReference type="Proteomes" id="UP000267535"/>
    </source>
</evidence>
<dbReference type="NCBIfam" id="TIGR01978">
    <property type="entry name" value="sufC"/>
    <property type="match status" value="1"/>
</dbReference>
<evidence type="ECO:0000256" key="4">
    <source>
        <dbReference type="SAM" id="MobiDB-lite"/>
    </source>
</evidence>
<evidence type="ECO:0000313" key="6">
    <source>
        <dbReference type="EMBL" id="RRD01786.1"/>
    </source>
</evidence>
<accession>A0A3P1SZ14</accession>
<dbReference type="RefSeq" id="WP_124924860.1">
    <property type="nucleotide sequence ID" value="NZ_BMOH01000001.1"/>
</dbReference>